<sequence length="259" mass="29816">MIRPSLIAAIFAGVLFLENVASESTPQYDNIIIMLMDDFGYADHQGADPEMRTPNINLLRQEGVTFNQSYVLQVCAPTRSAILTARYPYTYGMQINQIKGSNLAWLNESLTLMPQYLEPYDYVNSHVGKWHLGHCNKTLTPLERGFHFDYGFYTNALGFFNHSGEGPFSYDFRNQTDLYYEQGTYAADLFRQVLLFNIEQDPQEIYNLADLYPAKVDEMKKFLRQKKKLLFPFVVAEKATTDAFVRYNATFGYEGPGWC</sequence>
<dbReference type="AlphaFoldDB" id="A0A2T7P1G7"/>
<dbReference type="PANTHER" id="PTHR10342:SF274">
    <property type="entry name" value="ARYLSULFATASE B"/>
    <property type="match status" value="1"/>
</dbReference>
<dbReference type="PANTHER" id="PTHR10342">
    <property type="entry name" value="ARYLSULFATASE"/>
    <property type="match status" value="1"/>
</dbReference>
<dbReference type="Gene3D" id="3.40.720.10">
    <property type="entry name" value="Alkaline Phosphatase, subunit A"/>
    <property type="match status" value="1"/>
</dbReference>
<keyword evidence="5" id="KW-0325">Glycoprotein</keyword>
<evidence type="ECO:0000256" key="2">
    <source>
        <dbReference type="ARBA" id="ARBA00008779"/>
    </source>
</evidence>
<keyword evidence="6" id="KW-0732">Signal</keyword>
<dbReference type="InterPro" id="IPR017850">
    <property type="entry name" value="Alkaline_phosphatase_core_sf"/>
</dbReference>
<dbReference type="Pfam" id="PF00884">
    <property type="entry name" value="Sulfatase"/>
    <property type="match status" value="1"/>
</dbReference>
<evidence type="ECO:0000256" key="5">
    <source>
        <dbReference type="ARBA" id="ARBA00023180"/>
    </source>
</evidence>
<comment type="cofactor">
    <cofactor evidence="1">
        <name>Ca(2+)</name>
        <dbReference type="ChEBI" id="CHEBI:29108"/>
    </cofactor>
</comment>
<protein>
    <recommendedName>
        <fullName evidence="7">Sulfatase N-terminal domain-containing protein</fullName>
    </recommendedName>
</protein>
<dbReference type="InterPro" id="IPR000917">
    <property type="entry name" value="Sulfatase_N"/>
</dbReference>
<dbReference type="GO" id="GO:0046872">
    <property type="term" value="F:metal ion binding"/>
    <property type="evidence" value="ECO:0007669"/>
    <property type="project" value="UniProtKB-KW"/>
</dbReference>
<dbReference type="GO" id="GO:0008484">
    <property type="term" value="F:sulfuric ester hydrolase activity"/>
    <property type="evidence" value="ECO:0007669"/>
    <property type="project" value="InterPro"/>
</dbReference>
<feature type="signal peptide" evidence="6">
    <location>
        <begin position="1"/>
        <end position="22"/>
    </location>
</feature>
<reference evidence="8 9" key="1">
    <citation type="submission" date="2018-04" db="EMBL/GenBank/DDBJ databases">
        <title>The genome of golden apple snail Pomacea canaliculata provides insight into stress tolerance and invasive adaptation.</title>
        <authorList>
            <person name="Liu C."/>
            <person name="Liu B."/>
            <person name="Ren Y."/>
            <person name="Zhang Y."/>
            <person name="Wang H."/>
            <person name="Li S."/>
            <person name="Jiang F."/>
            <person name="Yin L."/>
            <person name="Zhang G."/>
            <person name="Qian W."/>
            <person name="Fan W."/>
        </authorList>
    </citation>
    <scope>NUCLEOTIDE SEQUENCE [LARGE SCALE GENOMIC DNA]</scope>
    <source>
        <strain evidence="8">SZHN2017</strain>
        <tissue evidence="8">Muscle</tissue>
    </source>
</reference>
<feature type="domain" description="Sulfatase N-terminal" evidence="7">
    <location>
        <begin position="30"/>
        <end position="161"/>
    </location>
</feature>
<accession>A0A2T7P1G7</accession>
<comment type="similarity">
    <text evidence="2">Belongs to the sulfatase family.</text>
</comment>
<proteinExistence type="inferred from homology"/>
<dbReference type="InterPro" id="IPR047115">
    <property type="entry name" value="ARSB"/>
</dbReference>
<evidence type="ECO:0000259" key="7">
    <source>
        <dbReference type="Pfam" id="PF00884"/>
    </source>
</evidence>
<evidence type="ECO:0000256" key="1">
    <source>
        <dbReference type="ARBA" id="ARBA00001913"/>
    </source>
</evidence>
<dbReference type="EMBL" id="PZQS01000007">
    <property type="protein sequence ID" value="PVD27268.1"/>
    <property type="molecule type" value="Genomic_DNA"/>
</dbReference>
<organism evidence="8 9">
    <name type="scientific">Pomacea canaliculata</name>
    <name type="common">Golden apple snail</name>
    <dbReference type="NCBI Taxonomy" id="400727"/>
    <lineage>
        <taxon>Eukaryota</taxon>
        <taxon>Metazoa</taxon>
        <taxon>Spiralia</taxon>
        <taxon>Lophotrochozoa</taxon>
        <taxon>Mollusca</taxon>
        <taxon>Gastropoda</taxon>
        <taxon>Caenogastropoda</taxon>
        <taxon>Architaenioglossa</taxon>
        <taxon>Ampullarioidea</taxon>
        <taxon>Ampullariidae</taxon>
        <taxon>Pomacea</taxon>
    </lineage>
</organism>
<evidence type="ECO:0000256" key="6">
    <source>
        <dbReference type="SAM" id="SignalP"/>
    </source>
</evidence>
<dbReference type="Proteomes" id="UP000245119">
    <property type="component" value="Linkage Group LG7"/>
</dbReference>
<dbReference type="OrthoDB" id="103349at2759"/>
<keyword evidence="3" id="KW-0479">Metal-binding</keyword>
<evidence type="ECO:0000313" key="9">
    <source>
        <dbReference type="Proteomes" id="UP000245119"/>
    </source>
</evidence>
<name>A0A2T7P1G7_POMCA</name>
<gene>
    <name evidence="8" type="ORF">C0Q70_12423</name>
</gene>
<evidence type="ECO:0000256" key="4">
    <source>
        <dbReference type="ARBA" id="ARBA00022837"/>
    </source>
</evidence>
<dbReference type="STRING" id="400727.A0A2T7P1G7"/>
<feature type="chain" id="PRO_5015785615" description="Sulfatase N-terminal domain-containing protein" evidence="6">
    <location>
        <begin position="23"/>
        <end position="259"/>
    </location>
</feature>
<dbReference type="SUPFAM" id="SSF53649">
    <property type="entry name" value="Alkaline phosphatase-like"/>
    <property type="match status" value="2"/>
</dbReference>
<comment type="caution">
    <text evidence="8">The sequence shown here is derived from an EMBL/GenBank/DDBJ whole genome shotgun (WGS) entry which is preliminary data.</text>
</comment>
<keyword evidence="9" id="KW-1185">Reference proteome</keyword>
<evidence type="ECO:0000256" key="3">
    <source>
        <dbReference type="ARBA" id="ARBA00022723"/>
    </source>
</evidence>
<evidence type="ECO:0000313" key="8">
    <source>
        <dbReference type="EMBL" id="PVD27268.1"/>
    </source>
</evidence>
<keyword evidence="4" id="KW-0106">Calcium</keyword>